<dbReference type="RefSeq" id="WP_283344540.1">
    <property type="nucleotide sequence ID" value="NZ_JASHIF010000008.1"/>
</dbReference>
<protein>
    <submittedName>
        <fullName evidence="3">Uncharacterized protein</fullName>
    </submittedName>
</protein>
<sequence>MTLSKMTKDTTPVTPLKVVNNSQDHHSTIEAKKKALEEQKALLEAEEQALIEAEQKAQEKAKQEQLTKIDSLFQNAEMYENWAKEELAKKPHERDNGQAEAYMEIARERKAEARKLQLELGIQSMATEPVETNEPDTQSRHPWWTPFAQIGGLFLLLWVCVQGFFDTQKKIAAHNAVVEPFAQVRAHDLDSVQKLFFEKMTIGTDLLIMLGIIGVISPVIFIYIVPIIKSKRDFLNEFNNDLTAWQRGLLTSIILSAVLLYLGLSHSVRM</sequence>
<feature type="region of interest" description="Disordered" evidence="1">
    <location>
        <begin position="1"/>
        <end position="26"/>
    </location>
</feature>
<evidence type="ECO:0000313" key="4">
    <source>
        <dbReference type="Proteomes" id="UP001236507"/>
    </source>
</evidence>
<keyword evidence="2" id="KW-0812">Transmembrane</keyword>
<evidence type="ECO:0000256" key="1">
    <source>
        <dbReference type="SAM" id="MobiDB-lite"/>
    </source>
</evidence>
<organism evidence="3 4">
    <name type="scientific">Flectobacillus roseus</name>
    <dbReference type="NCBI Taxonomy" id="502259"/>
    <lineage>
        <taxon>Bacteria</taxon>
        <taxon>Pseudomonadati</taxon>
        <taxon>Bacteroidota</taxon>
        <taxon>Cytophagia</taxon>
        <taxon>Cytophagales</taxon>
        <taxon>Flectobacillaceae</taxon>
        <taxon>Flectobacillus</taxon>
    </lineage>
</organism>
<reference evidence="3 4" key="1">
    <citation type="submission" date="2023-05" db="EMBL/GenBank/DDBJ databases">
        <title>Novel species of genus Flectobacillus isolated from stream in China.</title>
        <authorList>
            <person name="Lu H."/>
        </authorList>
    </citation>
    <scope>NUCLEOTIDE SEQUENCE [LARGE SCALE GENOMIC DNA]</scope>
    <source>
        <strain evidence="3 4">KCTC 42575</strain>
    </source>
</reference>
<name>A0ABT6Y7X3_9BACT</name>
<accession>A0ABT6Y7X3</accession>
<gene>
    <name evidence="3" type="ORF">QM524_10470</name>
</gene>
<keyword evidence="4" id="KW-1185">Reference proteome</keyword>
<dbReference type="Proteomes" id="UP001236507">
    <property type="component" value="Unassembled WGS sequence"/>
</dbReference>
<feature type="transmembrane region" description="Helical" evidence="2">
    <location>
        <begin position="143"/>
        <end position="165"/>
    </location>
</feature>
<dbReference type="EMBL" id="JASHIF010000008">
    <property type="protein sequence ID" value="MDI9859636.1"/>
    <property type="molecule type" value="Genomic_DNA"/>
</dbReference>
<feature type="transmembrane region" description="Helical" evidence="2">
    <location>
        <begin position="206"/>
        <end position="225"/>
    </location>
</feature>
<evidence type="ECO:0000256" key="2">
    <source>
        <dbReference type="SAM" id="Phobius"/>
    </source>
</evidence>
<feature type="transmembrane region" description="Helical" evidence="2">
    <location>
        <begin position="245"/>
        <end position="264"/>
    </location>
</feature>
<keyword evidence="2" id="KW-0472">Membrane</keyword>
<comment type="caution">
    <text evidence="3">The sequence shown here is derived from an EMBL/GenBank/DDBJ whole genome shotgun (WGS) entry which is preliminary data.</text>
</comment>
<evidence type="ECO:0000313" key="3">
    <source>
        <dbReference type="EMBL" id="MDI9859636.1"/>
    </source>
</evidence>
<feature type="compositionally biased region" description="Polar residues" evidence="1">
    <location>
        <begin position="1"/>
        <end position="13"/>
    </location>
</feature>
<keyword evidence="2" id="KW-1133">Transmembrane helix</keyword>
<proteinExistence type="predicted"/>